<dbReference type="InterPro" id="IPR006162">
    <property type="entry name" value="Ppantetheine_attach_site"/>
</dbReference>
<dbReference type="GO" id="GO:0006633">
    <property type="term" value="P:fatty acid biosynthetic process"/>
    <property type="evidence" value="ECO:0007669"/>
    <property type="project" value="TreeGrafter"/>
</dbReference>
<dbReference type="OrthoDB" id="329835at2759"/>
<organism evidence="4 5">
    <name type="scientific">Bimuria novae-zelandiae CBS 107.79</name>
    <dbReference type="NCBI Taxonomy" id="1447943"/>
    <lineage>
        <taxon>Eukaryota</taxon>
        <taxon>Fungi</taxon>
        <taxon>Dikarya</taxon>
        <taxon>Ascomycota</taxon>
        <taxon>Pezizomycotina</taxon>
        <taxon>Dothideomycetes</taxon>
        <taxon>Pleosporomycetidae</taxon>
        <taxon>Pleosporales</taxon>
        <taxon>Massarineae</taxon>
        <taxon>Didymosphaeriaceae</taxon>
        <taxon>Bimuria</taxon>
    </lineage>
</organism>
<keyword evidence="5" id="KW-1185">Reference proteome</keyword>
<proteinExistence type="predicted"/>
<feature type="domain" description="Carrier" evidence="3">
    <location>
        <begin position="263"/>
        <end position="340"/>
    </location>
</feature>
<reference evidence="4" key="1">
    <citation type="journal article" date="2020" name="Stud. Mycol.">
        <title>101 Dothideomycetes genomes: a test case for predicting lifestyles and emergence of pathogens.</title>
        <authorList>
            <person name="Haridas S."/>
            <person name="Albert R."/>
            <person name="Binder M."/>
            <person name="Bloem J."/>
            <person name="Labutti K."/>
            <person name="Salamov A."/>
            <person name="Andreopoulos B."/>
            <person name="Baker S."/>
            <person name="Barry K."/>
            <person name="Bills G."/>
            <person name="Bluhm B."/>
            <person name="Cannon C."/>
            <person name="Castanera R."/>
            <person name="Culley D."/>
            <person name="Daum C."/>
            <person name="Ezra D."/>
            <person name="Gonzalez J."/>
            <person name="Henrissat B."/>
            <person name="Kuo A."/>
            <person name="Liang C."/>
            <person name="Lipzen A."/>
            <person name="Lutzoni F."/>
            <person name="Magnuson J."/>
            <person name="Mondo S."/>
            <person name="Nolan M."/>
            <person name="Ohm R."/>
            <person name="Pangilinan J."/>
            <person name="Park H.-J."/>
            <person name="Ramirez L."/>
            <person name="Alfaro M."/>
            <person name="Sun H."/>
            <person name="Tritt A."/>
            <person name="Yoshinaga Y."/>
            <person name="Zwiers L.-H."/>
            <person name="Turgeon B."/>
            <person name="Goodwin S."/>
            <person name="Spatafora J."/>
            <person name="Crous P."/>
            <person name="Grigoriev I."/>
        </authorList>
    </citation>
    <scope>NUCLEOTIDE SEQUENCE</scope>
    <source>
        <strain evidence="4">CBS 107.79</strain>
    </source>
</reference>
<name>A0A6A5V1Q2_9PLEO</name>
<protein>
    <submittedName>
        <fullName evidence="4">KR-domain-containing protein</fullName>
    </submittedName>
</protein>
<dbReference type="InterPro" id="IPR036291">
    <property type="entry name" value="NAD(P)-bd_dom_sf"/>
</dbReference>
<sequence length="350" mass="38185">MLSEMQTAGVNVQCPRCDIADVSQIKAAVGTCLQTMPPVRGCIQAAMTLRVSHNSTMLVNASSMTQDALFSEMTFEQWTQAVYPKVEGTWNLHNILPSGMDLFVLLSSFGAIVGNTGQSNYCAGNTFVDAFARYRSSRGEKTVSIDLGVVLGGGFVAENEDDMGRLLRLNIFRPHTLNDVFYIMDYYCDPRLEHMSASQSELVIGFELARDIARRGHDCPTAFEQPMFQVLRQAESSQHGSGTSQLERLTFEATFKSANSASEGRAVVSEALRQKLGRVLGLPLESISLDSTLDSYGVDSLVGVELRNWLAKEAGAELAVFEILGGGTLEDIGDLVVAKSSMRPDNEQRS</sequence>
<dbReference type="EMBL" id="ML976696">
    <property type="protein sequence ID" value="KAF1971025.1"/>
    <property type="molecule type" value="Genomic_DNA"/>
</dbReference>
<dbReference type="Gene3D" id="3.40.50.720">
    <property type="entry name" value="NAD(P)-binding Rossmann-like Domain"/>
    <property type="match status" value="1"/>
</dbReference>
<dbReference type="PROSITE" id="PS50075">
    <property type="entry name" value="CARRIER"/>
    <property type="match status" value="1"/>
</dbReference>
<evidence type="ECO:0000256" key="1">
    <source>
        <dbReference type="ARBA" id="ARBA00022450"/>
    </source>
</evidence>
<dbReference type="SUPFAM" id="SSF51735">
    <property type="entry name" value="NAD(P)-binding Rossmann-fold domains"/>
    <property type="match status" value="1"/>
</dbReference>
<dbReference type="InterPro" id="IPR020806">
    <property type="entry name" value="PKS_PP-bd"/>
</dbReference>
<dbReference type="PANTHER" id="PTHR43775">
    <property type="entry name" value="FATTY ACID SYNTHASE"/>
    <property type="match status" value="1"/>
</dbReference>
<dbReference type="Pfam" id="PF08659">
    <property type="entry name" value="KR"/>
    <property type="match status" value="2"/>
</dbReference>
<dbReference type="InterPro" id="IPR057326">
    <property type="entry name" value="KR_dom"/>
</dbReference>
<dbReference type="InterPro" id="IPR009081">
    <property type="entry name" value="PP-bd_ACP"/>
</dbReference>
<dbReference type="InterPro" id="IPR036736">
    <property type="entry name" value="ACP-like_sf"/>
</dbReference>
<dbReference type="AlphaFoldDB" id="A0A6A5V1Q2"/>
<dbReference type="PROSITE" id="PS00012">
    <property type="entry name" value="PHOSPHOPANTETHEINE"/>
    <property type="match status" value="1"/>
</dbReference>
<dbReference type="GO" id="GO:0044550">
    <property type="term" value="P:secondary metabolite biosynthetic process"/>
    <property type="evidence" value="ECO:0007669"/>
    <property type="project" value="TreeGrafter"/>
</dbReference>
<dbReference type="Gene3D" id="1.10.1200.10">
    <property type="entry name" value="ACP-like"/>
    <property type="match status" value="1"/>
</dbReference>
<evidence type="ECO:0000256" key="2">
    <source>
        <dbReference type="ARBA" id="ARBA00022553"/>
    </source>
</evidence>
<dbReference type="GO" id="GO:0031177">
    <property type="term" value="F:phosphopantetheine binding"/>
    <property type="evidence" value="ECO:0007669"/>
    <property type="project" value="InterPro"/>
</dbReference>
<dbReference type="PANTHER" id="PTHR43775:SF29">
    <property type="entry name" value="ASPERFURANONE POLYKETIDE SYNTHASE AFOG-RELATED"/>
    <property type="match status" value="1"/>
</dbReference>
<evidence type="ECO:0000259" key="3">
    <source>
        <dbReference type="PROSITE" id="PS50075"/>
    </source>
</evidence>
<dbReference type="GO" id="GO:0004312">
    <property type="term" value="F:fatty acid synthase activity"/>
    <property type="evidence" value="ECO:0007669"/>
    <property type="project" value="TreeGrafter"/>
</dbReference>
<evidence type="ECO:0000313" key="4">
    <source>
        <dbReference type="EMBL" id="KAF1971025.1"/>
    </source>
</evidence>
<dbReference type="Proteomes" id="UP000800036">
    <property type="component" value="Unassembled WGS sequence"/>
</dbReference>
<accession>A0A6A5V1Q2</accession>
<dbReference type="InterPro" id="IPR013968">
    <property type="entry name" value="PKS_KR"/>
</dbReference>
<keyword evidence="1" id="KW-0596">Phosphopantetheine</keyword>
<gene>
    <name evidence="4" type="ORF">BU23DRAFT_198473</name>
</gene>
<dbReference type="SMART" id="SM00822">
    <property type="entry name" value="PKS_KR"/>
    <property type="match status" value="1"/>
</dbReference>
<dbReference type="InterPro" id="IPR050091">
    <property type="entry name" value="PKS_NRPS_Biosynth_Enz"/>
</dbReference>
<dbReference type="SMART" id="SM00823">
    <property type="entry name" value="PKS_PP"/>
    <property type="match status" value="1"/>
</dbReference>
<evidence type="ECO:0000313" key="5">
    <source>
        <dbReference type="Proteomes" id="UP000800036"/>
    </source>
</evidence>
<dbReference type="Pfam" id="PF00550">
    <property type="entry name" value="PP-binding"/>
    <property type="match status" value="1"/>
</dbReference>
<keyword evidence="2" id="KW-0597">Phosphoprotein</keyword>
<dbReference type="SUPFAM" id="SSF47336">
    <property type="entry name" value="ACP-like"/>
    <property type="match status" value="1"/>
</dbReference>